<reference evidence="1 2" key="1">
    <citation type="submission" date="2016-11" db="EMBL/GenBank/DDBJ databases">
        <authorList>
            <person name="Varghese N."/>
            <person name="Submissions S."/>
        </authorList>
    </citation>
    <scope>NUCLEOTIDE SEQUENCE [LARGE SCALE GENOMIC DNA]</scope>
    <source>
        <strain evidence="1 2">DSM 17919</strain>
    </source>
</reference>
<evidence type="ECO:0000313" key="2">
    <source>
        <dbReference type="Proteomes" id="UP000184001"/>
    </source>
</evidence>
<accession>A0A8G2C7C1</accession>
<dbReference type="EMBL" id="FQZR01000002">
    <property type="protein sequence ID" value="SHI61220.1"/>
    <property type="molecule type" value="Genomic_DNA"/>
</dbReference>
<dbReference type="SUPFAM" id="SSF69255">
    <property type="entry name" value="gp5 N-terminal domain-like"/>
    <property type="match status" value="1"/>
</dbReference>
<proteinExistence type="predicted"/>
<gene>
    <name evidence="1" type="ORF">SAMN05660830_00454</name>
</gene>
<dbReference type="Proteomes" id="UP000184001">
    <property type="component" value="Unassembled WGS sequence"/>
</dbReference>
<dbReference type="AlphaFoldDB" id="A0A8G2C7C1"/>
<comment type="caution">
    <text evidence="1">The sequence shown here is derived from an EMBL/GenBank/DDBJ whole genome shotgun (WGS) entry which is preliminary data.</text>
</comment>
<evidence type="ECO:0000313" key="1">
    <source>
        <dbReference type="EMBL" id="SHI61220.1"/>
    </source>
</evidence>
<dbReference type="RefSeq" id="WP_020001588.1">
    <property type="nucleotide sequence ID" value="NZ_CP192217.1"/>
</dbReference>
<name>A0A8G2C7C1_9BACT</name>
<protein>
    <submittedName>
        <fullName evidence="1">Uncharacterized protein</fullName>
    </submittedName>
</protein>
<organism evidence="1 2">
    <name type="scientific">Halodesulfovibrio aestuarii</name>
    <dbReference type="NCBI Taxonomy" id="126333"/>
    <lineage>
        <taxon>Bacteria</taxon>
        <taxon>Pseudomonadati</taxon>
        <taxon>Thermodesulfobacteriota</taxon>
        <taxon>Desulfovibrionia</taxon>
        <taxon>Desulfovibrionales</taxon>
        <taxon>Desulfovibrionaceae</taxon>
        <taxon>Halodesulfovibrio</taxon>
    </lineage>
</organism>
<sequence>MKNNQLLQLIKRVVELTMPNLRAYYRMTRKAKVVQTYASDGRYWADVQPLKNDESEDTTEPIVAKVEIPILWGGKDRGVVCPPMVGTLCDLSYYDGDPNYPRISNFRWQGNGAPNCGVGEFVIQADPTTYIKIDAENNLIEVTPASSRTEIGGDKDETIGGTWTIKAPKIVQEGNVQATGAGGGVGTTTVKAHTEQEGSLTVLGHVQCSSLSVAGDTDISGNCHAGSRSGGSI</sequence>